<dbReference type="InterPro" id="IPR051267">
    <property type="entry name" value="STEAP_metalloreductase"/>
</dbReference>
<dbReference type="InterPro" id="IPR036291">
    <property type="entry name" value="NAD(P)-bd_dom_sf"/>
</dbReference>
<dbReference type="InterPro" id="IPR028939">
    <property type="entry name" value="P5C_Rdtase_cat_N"/>
</dbReference>
<evidence type="ECO:0000256" key="1">
    <source>
        <dbReference type="ARBA" id="ARBA00023002"/>
    </source>
</evidence>
<sequence>MSYAIIGSGAIGSALARAFARKGIDVVIANSRGAASLGALTQSLGDTVRAAELTEALAADIVILAVPFDAVGSAVAGADAWNKRIVVDATNAIDFPAFTPRDLGGRPSSKIVAEQVPGARVVKAFNTIPAAILASDPADSGANRVLFVSGNEAHASQEVADLAEELGFAPIILGALDDGGRLQQFGGPLTGQNLLRRK</sequence>
<proteinExistence type="predicted"/>
<dbReference type="SUPFAM" id="SSF51735">
    <property type="entry name" value="NAD(P)-binding Rossmann-fold domains"/>
    <property type="match status" value="1"/>
</dbReference>
<protein>
    <submittedName>
        <fullName evidence="3">NADP oxidoreductase</fullName>
    </submittedName>
</protein>
<dbReference type="PANTHER" id="PTHR14239">
    <property type="entry name" value="DUDULIN-RELATED"/>
    <property type="match status" value="1"/>
</dbReference>
<dbReference type="RefSeq" id="WP_106513089.1">
    <property type="nucleotide sequence ID" value="NZ_PXYI01000003.1"/>
</dbReference>
<keyword evidence="4" id="KW-1185">Reference proteome</keyword>
<dbReference type="OrthoDB" id="7557417at2"/>
<comment type="caution">
    <text evidence="3">The sequence shown here is derived from an EMBL/GenBank/DDBJ whole genome shotgun (WGS) entry which is preliminary data.</text>
</comment>
<dbReference type="Pfam" id="PF03807">
    <property type="entry name" value="F420_oxidored"/>
    <property type="match status" value="1"/>
</dbReference>
<dbReference type="EMBL" id="PXYI01000003">
    <property type="protein sequence ID" value="PSJ40935.1"/>
    <property type="molecule type" value="Genomic_DNA"/>
</dbReference>
<dbReference type="Gene3D" id="3.40.50.720">
    <property type="entry name" value="NAD(P)-binding Rossmann-like Domain"/>
    <property type="match status" value="1"/>
</dbReference>
<gene>
    <name evidence="3" type="ORF">C7I55_11750</name>
</gene>
<dbReference type="Proteomes" id="UP000241167">
    <property type="component" value="Unassembled WGS sequence"/>
</dbReference>
<keyword evidence="1" id="KW-0560">Oxidoreductase</keyword>
<reference evidence="3 4" key="1">
    <citation type="submission" date="2018-03" db="EMBL/GenBank/DDBJ databases">
        <title>The draft genome of Sphingosinicella sp. GL-C-18.</title>
        <authorList>
            <person name="Liu L."/>
            <person name="Li L."/>
            <person name="Liang L."/>
            <person name="Zhang X."/>
            <person name="Wang T."/>
        </authorList>
    </citation>
    <scope>NUCLEOTIDE SEQUENCE [LARGE SCALE GENOMIC DNA]</scope>
    <source>
        <strain evidence="3 4">GL-C-18</strain>
    </source>
</reference>
<accession>A0A2P7QSJ6</accession>
<organism evidence="3 4">
    <name type="scientific">Allosphingosinicella deserti</name>
    <dbReference type="NCBI Taxonomy" id="2116704"/>
    <lineage>
        <taxon>Bacteria</taxon>
        <taxon>Pseudomonadati</taxon>
        <taxon>Pseudomonadota</taxon>
        <taxon>Alphaproteobacteria</taxon>
        <taxon>Sphingomonadales</taxon>
        <taxon>Sphingomonadaceae</taxon>
        <taxon>Allosphingosinicella</taxon>
    </lineage>
</organism>
<evidence type="ECO:0000259" key="2">
    <source>
        <dbReference type="Pfam" id="PF03807"/>
    </source>
</evidence>
<feature type="domain" description="Pyrroline-5-carboxylate reductase catalytic N-terminal" evidence="2">
    <location>
        <begin position="3"/>
        <end position="91"/>
    </location>
</feature>
<name>A0A2P7QSJ6_9SPHN</name>
<dbReference type="AlphaFoldDB" id="A0A2P7QSJ6"/>
<evidence type="ECO:0000313" key="4">
    <source>
        <dbReference type="Proteomes" id="UP000241167"/>
    </source>
</evidence>
<dbReference type="GO" id="GO:0016491">
    <property type="term" value="F:oxidoreductase activity"/>
    <property type="evidence" value="ECO:0007669"/>
    <property type="project" value="UniProtKB-KW"/>
</dbReference>
<evidence type="ECO:0000313" key="3">
    <source>
        <dbReference type="EMBL" id="PSJ40935.1"/>
    </source>
</evidence>